<name>A0A1L9N019_ASPTC</name>
<sequence>MELLLGTGGWSHRGQVTGPRSAGRVVGGGETPGFHGSPPLLLFTAEARTESDKQMPAGSSAGLITNQDYFPSDRVGVGVGGVPAHTYAHTVTVVTCRYRRVREGKDERRFHARLSPPCDITTGSLQSTRFQAGRSGKASWEHSNSLSGARALKAAGLAQSGAPSPLETPQQRFLLACQGSPDADARSADVSGLPGRQITVHVMTAQVTEKPVNIPDYSTERSEAEPTVTLAIVLLIVLGASALPGA</sequence>
<dbReference type="VEuPathDB" id="FungiDB:ASPTUDRAFT_56669"/>
<dbReference type="AlphaFoldDB" id="A0A1L9N019"/>
<evidence type="ECO:0000313" key="1">
    <source>
        <dbReference type="EMBL" id="OJI82639.1"/>
    </source>
</evidence>
<organism evidence="1 2">
    <name type="scientific">Aspergillus tubingensis (strain CBS 134.48)</name>
    <dbReference type="NCBI Taxonomy" id="767770"/>
    <lineage>
        <taxon>Eukaryota</taxon>
        <taxon>Fungi</taxon>
        <taxon>Dikarya</taxon>
        <taxon>Ascomycota</taxon>
        <taxon>Pezizomycotina</taxon>
        <taxon>Eurotiomycetes</taxon>
        <taxon>Eurotiomycetidae</taxon>
        <taxon>Eurotiales</taxon>
        <taxon>Aspergillaceae</taxon>
        <taxon>Aspergillus</taxon>
        <taxon>Aspergillus subgen. Circumdati</taxon>
    </lineage>
</organism>
<protein>
    <submittedName>
        <fullName evidence="1">Uncharacterized protein</fullName>
    </submittedName>
</protein>
<keyword evidence="2" id="KW-1185">Reference proteome</keyword>
<reference evidence="2" key="1">
    <citation type="journal article" date="2017" name="Genome Biol.">
        <title>Comparative genomics reveals high biological diversity and specific adaptations in the industrially and medically important fungal genus Aspergillus.</title>
        <authorList>
            <person name="de Vries R.P."/>
            <person name="Riley R."/>
            <person name="Wiebenga A."/>
            <person name="Aguilar-Osorio G."/>
            <person name="Amillis S."/>
            <person name="Uchima C.A."/>
            <person name="Anderluh G."/>
            <person name="Asadollahi M."/>
            <person name="Askin M."/>
            <person name="Barry K."/>
            <person name="Battaglia E."/>
            <person name="Bayram O."/>
            <person name="Benocci T."/>
            <person name="Braus-Stromeyer S.A."/>
            <person name="Caldana C."/>
            <person name="Canovas D."/>
            <person name="Cerqueira G.C."/>
            <person name="Chen F."/>
            <person name="Chen W."/>
            <person name="Choi C."/>
            <person name="Clum A."/>
            <person name="Dos Santos R.A."/>
            <person name="Damasio A.R."/>
            <person name="Diallinas G."/>
            <person name="Emri T."/>
            <person name="Fekete E."/>
            <person name="Flipphi M."/>
            <person name="Freyberg S."/>
            <person name="Gallo A."/>
            <person name="Gournas C."/>
            <person name="Habgood R."/>
            <person name="Hainaut M."/>
            <person name="Harispe M.L."/>
            <person name="Henrissat B."/>
            <person name="Hilden K.S."/>
            <person name="Hope R."/>
            <person name="Hossain A."/>
            <person name="Karabika E."/>
            <person name="Karaffa L."/>
            <person name="Karanyi Z."/>
            <person name="Krasevec N."/>
            <person name="Kuo A."/>
            <person name="Kusch H."/>
            <person name="LaButti K."/>
            <person name="Lagendijk E.L."/>
            <person name="Lapidus A."/>
            <person name="Levasseur A."/>
            <person name="Lindquist E."/>
            <person name="Lipzen A."/>
            <person name="Logrieco A.F."/>
            <person name="MacCabe A."/>
            <person name="Maekelae M.R."/>
            <person name="Malavazi I."/>
            <person name="Melin P."/>
            <person name="Meyer V."/>
            <person name="Mielnichuk N."/>
            <person name="Miskei M."/>
            <person name="Molnar A.P."/>
            <person name="Mule G."/>
            <person name="Ngan C.Y."/>
            <person name="Orejas M."/>
            <person name="Orosz E."/>
            <person name="Ouedraogo J.P."/>
            <person name="Overkamp K.M."/>
            <person name="Park H.-S."/>
            <person name="Perrone G."/>
            <person name="Piumi F."/>
            <person name="Punt P.J."/>
            <person name="Ram A.F."/>
            <person name="Ramon A."/>
            <person name="Rauscher S."/>
            <person name="Record E."/>
            <person name="Riano-Pachon D.M."/>
            <person name="Robert V."/>
            <person name="Roehrig J."/>
            <person name="Ruller R."/>
            <person name="Salamov A."/>
            <person name="Salih N.S."/>
            <person name="Samson R.A."/>
            <person name="Sandor E."/>
            <person name="Sanguinetti M."/>
            <person name="Schuetze T."/>
            <person name="Sepcic K."/>
            <person name="Shelest E."/>
            <person name="Sherlock G."/>
            <person name="Sophianopoulou V."/>
            <person name="Squina F.M."/>
            <person name="Sun H."/>
            <person name="Susca A."/>
            <person name="Todd R.B."/>
            <person name="Tsang A."/>
            <person name="Unkles S.E."/>
            <person name="van de Wiele N."/>
            <person name="van Rossen-Uffink D."/>
            <person name="Oliveira J.V."/>
            <person name="Vesth T.C."/>
            <person name="Visser J."/>
            <person name="Yu J.-H."/>
            <person name="Zhou M."/>
            <person name="Andersen M.R."/>
            <person name="Archer D.B."/>
            <person name="Baker S.E."/>
            <person name="Benoit I."/>
            <person name="Brakhage A.A."/>
            <person name="Braus G.H."/>
            <person name="Fischer R."/>
            <person name="Frisvad J.C."/>
            <person name="Goldman G.H."/>
            <person name="Houbraken J."/>
            <person name="Oakley B."/>
            <person name="Pocsi I."/>
            <person name="Scazzocchio C."/>
            <person name="Seiboth B."/>
            <person name="vanKuyk P.A."/>
            <person name="Wortman J."/>
            <person name="Dyer P.S."/>
            <person name="Grigoriev I.V."/>
        </authorList>
    </citation>
    <scope>NUCLEOTIDE SEQUENCE [LARGE SCALE GENOMIC DNA]</scope>
    <source>
        <strain evidence="2">CBS 134.48</strain>
    </source>
</reference>
<accession>A0A1L9N019</accession>
<dbReference type="Proteomes" id="UP000184304">
    <property type="component" value="Unassembled WGS sequence"/>
</dbReference>
<gene>
    <name evidence="1" type="ORF">ASPTUDRAFT_56669</name>
</gene>
<dbReference type="EMBL" id="KV878204">
    <property type="protein sequence ID" value="OJI82639.1"/>
    <property type="molecule type" value="Genomic_DNA"/>
</dbReference>
<proteinExistence type="predicted"/>
<evidence type="ECO:0000313" key="2">
    <source>
        <dbReference type="Proteomes" id="UP000184304"/>
    </source>
</evidence>